<evidence type="ECO:0000256" key="1">
    <source>
        <dbReference type="ARBA" id="ARBA00022801"/>
    </source>
</evidence>
<evidence type="ECO:0000313" key="6">
    <source>
        <dbReference type="Proteomes" id="UP000290759"/>
    </source>
</evidence>
<reference evidence="5 6" key="2">
    <citation type="submission" date="2019-02" db="EMBL/GenBank/DDBJ databases">
        <title>'Lichenibacterium ramalinii' gen. nov. sp. nov., 'Lichenibacterium minor' gen. nov. sp. nov.</title>
        <authorList>
            <person name="Pankratov T."/>
        </authorList>
    </citation>
    <scope>NUCLEOTIDE SEQUENCE [LARGE SCALE GENOMIC DNA]</scope>
    <source>
        <strain evidence="5 6">RmlP026</strain>
    </source>
</reference>
<dbReference type="InterPro" id="IPR017853">
    <property type="entry name" value="GH"/>
</dbReference>
<accession>A0A4Q2U8W7</accession>
<dbReference type="GO" id="GO:0004553">
    <property type="term" value="F:hydrolase activity, hydrolyzing O-glycosyl compounds"/>
    <property type="evidence" value="ECO:0007669"/>
    <property type="project" value="InterPro"/>
</dbReference>
<sequence length="405" mass="43229">MLAGGAALGVARPAEAAPPPLSLRRGLNLWPWFSLTREFPPPRTDYGWPPFQPGRSVPTAGDLSRLAGSGFDFVRLPVDPGPFLAFTGARRDLLLAQLDDAVASVRDAGLSLVLNVQANGATHHFTPGNLYDGTSSPLFPRYRDLVAEFARRLDRHGPDGLALEPVNEPPQACGAARWTEVQGELMTAARGAAPRLTLVATGACGGLIDGLVALDPAALRAAGPTLFTFHFYEPYLFTHQGAPWMREPVYRALNGVPWPSSAGTLDGTLAAVRARMAADTAAPSADRDAVYRVTEAKLREYFEARPDRGFVDHALSAVRAWADRCGIPPAHVVMGEFGALGSGDGMVAAAADDRARYIEDVRRSAEGFGLPWAMWTAFGPMGLIDPASRAFDRPIARALGLSRPG</sequence>
<evidence type="ECO:0000256" key="2">
    <source>
        <dbReference type="ARBA" id="ARBA00023295"/>
    </source>
</evidence>
<dbReference type="SUPFAM" id="SSF51445">
    <property type="entry name" value="(Trans)glycosidases"/>
    <property type="match status" value="1"/>
</dbReference>
<evidence type="ECO:0000259" key="4">
    <source>
        <dbReference type="Pfam" id="PF00150"/>
    </source>
</evidence>
<dbReference type="InterPro" id="IPR001547">
    <property type="entry name" value="Glyco_hydro_5"/>
</dbReference>
<dbReference type="GO" id="GO:0000272">
    <property type="term" value="P:polysaccharide catabolic process"/>
    <property type="evidence" value="ECO:0007669"/>
    <property type="project" value="InterPro"/>
</dbReference>
<keyword evidence="6" id="KW-1185">Reference proteome</keyword>
<gene>
    <name evidence="5" type="ORF">D3273_09045</name>
</gene>
<evidence type="ECO:0000313" key="5">
    <source>
        <dbReference type="EMBL" id="RYC32328.1"/>
    </source>
</evidence>
<dbReference type="OrthoDB" id="9800955at2"/>
<comment type="caution">
    <text evidence="5">The sequence shown here is derived from an EMBL/GenBank/DDBJ whole genome shotgun (WGS) entry which is preliminary data.</text>
</comment>
<feature type="domain" description="Glycoside hydrolase family 5" evidence="4">
    <location>
        <begin position="60"/>
        <end position="376"/>
    </location>
</feature>
<keyword evidence="2 3" id="KW-0326">Glycosidase</keyword>
<dbReference type="Gene3D" id="3.20.20.80">
    <property type="entry name" value="Glycosidases"/>
    <property type="match status" value="1"/>
</dbReference>
<dbReference type="EMBL" id="QYBB01000008">
    <property type="protein sequence ID" value="RYC32328.1"/>
    <property type="molecule type" value="Genomic_DNA"/>
</dbReference>
<proteinExistence type="inferred from homology"/>
<name>A0A4Q2U8W7_9HYPH</name>
<dbReference type="Pfam" id="PF00150">
    <property type="entry name" value="Cellulase"/>
    <property type="match status" value="1"/>
</dbReference>
<protein>
    <submittedName>
        <fullName evidence="5">Glycosyl hydrolase family 5</fullName>
    </submittedName>
</protein>
<comment type="similarity">
    <text evidence="3">Belongs to the glycosyl hydrolase 5 (cellulase A) family.</text>
</comment>
<dbReference type="AlphaFoldDB" id="A0A4Q2U8W7"/>
<keyword evidence="1 3" id="KW-0378">Hydrolase</keyword>
<evidence type="ECO:0000256" key="3">
    <source>
        <dbReference type="RuleBase" id="RU361153"/>
    </source>
</evidence>
<reference evidence="5 6" key="1">
    <citation type="submission" date="2018-12" db="EMBL/GenBank/DDBJ databases">
        <authorList>
            <person name="Grouzdev D.S."/>
            <person name="Krutkina M.S."/>
        </authorList>
    </citation>
    <scope>NUCLEOTIDE SEQUENCE [LARGE SCALE GENOMIC DNA]</scope>
    <source>
        <strain evidence="5 6">RmlP026</strain>
    </source>
</reference>
<dbReference type="Proteomes" id="UP000290759">
    <property type="component" value="Unassembled WGS sequence"/>
</dbReference>
<organism evidence="5 6">
    <name type="scientific">Lichenibacterium minor</name>
    <dbReference type="NCBI Taxonomy" id="2316528"/>
    <lineage>
        <taxon>Bacteria</taxon>
        <taxon>Pseudomonadati</taxon>
        <taxon>Pseudomonadota</taxon>
        <taxon>Alphaproteobacteria</taxon>
        <taxon>Hyphomicrobiales</taxon>
        <taxon>Lichenihabitantaceae</taxon>
        <taxon>Lichenibacterium</taxon>
    </lineage>
</organism>